<evidence type="ECO:0000313" key="7">
    <source>
        <dbReference type="EMBL" id="KAF0299894.1"/>
    </source>
</evidence>
<dbReference type="GO" id="GO:0070187">
    <property type="term" value="C:shelterin complex"/>
    <property type="evidence" value="ECO:0007669"/>
    <property type="project" value="TreeGrafter"/>
</dbReference>
<keyword evidence="2 5" id="KW-0158">Chromosome</keyword>
<name>A0A6A4W805_AMPAM</name>
<comment type="similarity">
    <text evidence="1 5">Belongs to the RAP1 family.</text>
</comment>
<dbReference type="PANTHER" id="PTHR16466">
    <property type="entry name" value="TELOMERE REPEAT-BINDING FACTOR 2-INTERACTING PROTEIN 1"/>
    <property type="match status" value="1"/>
</dbReference>
<comment type="caution">
    <text evidence="7">The sequence shown here is derived from an EMBL/GenBank/DDBJ whole genome shotgun (WGS) entry which is preliminary data.</text>
</comment>
<dbReference type="GO" id="GO:0010833">
    <property type="term" value="P:telomere maintenance via telomere lengthening"/>
    <property type="evidence" value="ECO:0007669"/>
    <property type="project" value="UniProtKB-UniRule"/>
</dbReference>
<keyword evidence="5" id="KW-0010">Activator</keyword>
<dbReference type="EMBL" id="VIIS01001316">
    <property type="protein sequence ID" value="KAF0299894.1"/>
    <property type="molecule type" value="Genomic_DNA"/>
</dbReference>
<dbReference type="AlphaFoldDB" id="A0A6A4W805"/>
<comment type="subunit">
    <text evidence="5">Homodimer.</text>
</comment>
<dbReference type="OrthoDB" id="10257855at2759"/>
<keyword evidence="4 5" id="KW-0539">Nucleus</keyword>
<dbReference type="Proteomes" id="UP000440578">
    <property type="component" value="Unassembled WGS sequence"/>
</dbReference>
<keyword evidence="8" id="KW-1185">Reference proteome</keyword>
<proteinExistence type="inferred from homology"/>
<dbReference type="SUPFAM" id="SSF46689">
    <property type="entry name" value="Homeodomain-like"/>
    <property type="match status" value="2"/>
</dbReference>
<evidence type="ECO:0000256" key="2">
    <source>
        <dbReference type="ARBA" id="ARBA00022454"/>
    </source>
</evidence>
<evidence type="ECO:0000256" key="3">
    <source>
        <dbReference type="ARBA" id="ARBA00022895"/>
    </source>
</evidence>
<dbReference type="InterPro" id="IPR015010">
    <property type="entry name" value="TERF2IP_Myb"/>
</dbReference>
<evidence type="ECO:0000256" key="4">
    <source>
        <dbReference type="ARBA" id="ARBA00023242"/>
    </source>
</evidence>
<dbReference type="Gene3D" id="1.10.10.60">
    <property type="entry name" value="Homeodomain-like"/>
    <property type="match status" value="2"/>
</dbReference>
<organism evidence="7 8">
    <name type="scientific">Amphibalanus amphitrite</name>
    <name type="common">Striped barnacle</name>
    <name type="synonym">Balanus amphitrite</name>
    <dbReference type="NCBI Taxonomy" id="1232801"/>
    <lineage>
        <taxon>Eukaryota</taxon>
        <taxon>Metazoa</taxon>
        <taxon>Ecdysozoa</taxon>
        <taxon>Arthropoda</taxon>
        <taxon>Crustacea</taxon>
        <taxon>Multicrustacea</taxon>
        <taxon>Cirripedia</taxon>
        <taxon>Thoracica</taxon>
        <taxon>Thoracicalcarea</taxon>
        <taxon>Balanomorpha</taxon>
        <taxon>Balanoidea</taxon>
        <taxon>Balanidae</taxon>
        <taxon>Amphibalaninae</taxon>
        <taxon>Amphibalanus</taxon>
    </lineage>
</organism>
<evidence type="ECO:0000256" key="1">
    <source>
        <dbReference type="ARBA" id="ARBA00010467"/>
    </source>
</evidence>
<keyword evidence="5" id="KW-0805">Transcription regulation</keyword>
<dbReference type="GO" id="GO:0042162">
    <property type="term" value="F:telomeric DNA binding"/>
    <property type="evidence" value="ECO:0007669"/>
    <property type="project" value="TreeGrafter"/>
</dbReference>
<evidence type="ECO:0000256" key="5">
    <source>
        <dbReference type="RuleBase" id="RU367107"/>
    </source>
</evidence>
<sequence>MRSTTGVGCSTPGSPEVDFFLDFVASSSDEDSDLCSLLNARLNGSSASADATERRAYTDEEEHTLARYVLQLRRSGARLGGRHAWQCLEQRRLLPGRSWQSMKQHWRSSMMPRLFPEQPRHRLGAKQGAKGRPPYRRFTRAEDEAILRYLEEEPCRALRVGGRRLWQDMALHLGGRTWQSLKERFLKRVAPNLSRFSEVSPALLSALQSCTSYLVLDMEVESR</sequence>
<accession>A0A6A4W805</accession>
<evidence type="ECO:0000313" key="8">
    <source>
        <dbReference type="Proteomes" id="UP000440578"/>
    </source>
</evidence>
<reference evidence="7 8" key="1">
    <citation type="submission" date="2019-07" db="EMBL/GenBank/DDBJ databases">
        <title>Draft genome assembly of a fouling barnacle, Amphibalanus amphitrite (Darwin, 1854): The first reference genome for Thecostraca.</title>
        <authorList>
            <person name="Kim W."/>
        </authorList>
    </citation>
    <scope>NUCLEOTIDE SEQUENCE [LARGE SCALE GENOMIC DNA]</scope>
    <source>
        <strain evidence="7">SNU_AA5</strain>
        <tissue evidence="7">Soma without cirri and trophi</tissue>
    </source>
</reference>
<comment type="function">
    <text evidence="5">Acts both as a regulator of telomere function and as a transcription regulator. Involved in the regulation of telomere length and protection as a component of the shelterin complex (telosome). Does not bind DNA directly: recruited to telomeric double-stranded 5'-TTAGGG-3' repeats via its interaction with terf2. Independently of its function in telomeres, also acts as a transcription regulator: recruited to extratelomeric 5'-TTAGGG-3' sites via its association with terf2 or other factors, and regulates gene expression.</text>
</comment>
<dbReference type="GO" id="GO:0006355">
    <property type="term" value="P:regulation of DNA-templated transcription"/>
    <property type="evidence" value="ECO:0007669"/>
    <property type="project" value="UniProtKB-UniRule"/>
</dbReference>
<dbReference type="InterPro" id="IPR001005">
    <property type="entry name" value="SANT/Myb"/>
</dbReference>
<dbReference type="PANTHER" id="PTHR16466:SF6">
    <property type="entry name" value="TELOMERIC REPEAT-BINDING FACTOR 2-INTERACTING PROTEIN 1"/>
    <property type="match status" value="1"/>
</dbReference>
<feature type="domain" description="Myb-like" evidence="6">
    <location>
        <begin position="49"/>
        <end position="110"/>
    </location>
</feature>
<evidence type="ECO:0000259" key="6">
    <source>
        <dbReference type="PROSITE" id="PS50090"/>
    </source>
</evidence>
<dbReference type="InterPro" id="IPR039595">
    <property type="entry name" value="TE2IP/Rap1"/>
</dbReference>
<comment type="subcellular location">
    <subcellularLocation>
        <location evidence="5">Nucleus</location>
    </subcellularLocation>
    <subcellularLocation>
        <location evidence="5">Chromosome</location>
        <location evidence="5">Telomere</location>
    </subcellularLocation>
</comment>
<gene>
    <name evidence="7" type="ORF">FJT64_027472</name>
</gene>
<keyword evidence="5" id="KW-0804">Transcription</keyword>
<dbReference type="Pfam" id="PF08914">
    <property type="entry name" value="Myb_Rap1"/>
    <property type="match status" value="2"/>
</dbReference>
<keyword evidence="3 5" id="KW-0779">Telomere</keyword>
<dbReference type="PROSITE" id="PS50090">
    <property type="entry name" value="MYB_LIKE"/>
    <property type="match status" value="1"/>
</dbReference>
<dbReference type="GO" id="GO:0031848">
    <property type="term" value="P:protection from non-homologous end joining at telomere"/>
    <property type="evidence" value="ECO:0007669"/>
    <property type="project" value="TreeGrafter"/>
</dbReference>
<dbReference type="InterPro" id="IPR009057">
    <property type="entry name" value="Homeodomain-like_sf"/>
</dbReference>
<protein>
    <recommendedName>
        <fullName evidence="5">Telomeric repeat-binding factor 2-interacting protein 1</fullName>
        <shortName evidence="5">TERF2-interacting telomeric protein 1</shortName>
    </recommendedName>
    <alternativeName>
        <fullName evidence="5">Repressor/activator protein 1 homolog</fullName>
    </alternativeName>
</protein>